<feature type="transmembrane region" description="Helical" evidence="6">
    <location>
        <begin position="660"/>
        <end position="681"/>
    </location>
</feature>
<feature type="transmembrane region" description="Helical" evidence="6">
    <location>
        <begin position="368"/>
        <end position="394"/>
    </location>
</feature>
<evidence type="ECO:0000256" key="4">
    <source>
        <dbReference type="ARBA" id="ARBA00022989"/>
    </source>
</evidence>
<evidence type="ECO:0000256" key="1">
    <source>
        <dbReference type="ARBA" id="ARBA00004651"/>
    </source>
</evidence>
<sequence length="782" mass="81707">MPGPRTWLRDLVFGVRLARTGGREGWTRTLLTAFGVGLGVLLMLCAASVPSLLDARTAREEARQASNASSEVPASRSHHSFLHLDTSTVFRGDTVSGELIQPDGAQAPPPPGVRSIPGPGEMIVSPALRDLLHSAAGALLRDRIGYRDVGTVTQAGLAQPGELLYYAGSSSLSPDRGALRSDGYGHTAAEEPLNPMFLVLITLVCVVLLVPVIIFIATAVRFGGDRQDRRLAALRLLGVDARGVRRIASGESLVAAVCGLAVGAVLFAALRVYAGAFRLWGVSAFPSDVAPVPGLAVATLLAVPAAAVLATQIALRSVTAEPLSVARLAGTRSRRLAWRLVMPIVGTVLLLAVHTVSPKDSSMSPLPVAFGAACILIGLTGLLPWLVEVVVARLGAGPVSWQLAVRRLQLDSGFVTRPLTGVTVAVAGAIALQMALGGMQEQFRHLSGSPGSHARHADMTVYLPYADQRLVRRLSTGLEHTKGVTGVLGLTETYVSRSDAAAGMPALTSLTVADCATLRELAALPSCHDGDTFVARAPGHSAVNRQVTATAVPGGQLALGAGPDSGAHPRLWRLPASVPRVTSHPDPMGEYHHGVLATPGALDPKGLPAADTSVSITTDSRVADAAEYARNTVARTDPAARIVTLLKEDRDKQYTSVKTGILIASVATLAVIAASMLVSAVEQLRARRRMLSVLVAFGTRRRTLALSVLWQTGLPVVLGTALATAGGLGLGVLVLRVVAKPVQQWSAFVPFAATGALSVLVITLCTLPPLFRLMRPEGLQTE</sequence>
<feature type="domain" description="ABC3 transporter permease C-terminal" evidence="7">
    <location>
        <begin position="663"/>
        <end position="775"/>
    </location>
</feature>
<reference evidence="8" key="1">
    <citation type="journal article" date="2014" name="Int. J. Syst. Evol. Microbiol.">
        <title>Complete genome sequence of Corynebacterium casei LMG S-19264T (=DSM 44701T), isolated from a smear-ripened cheese.</title>
        <authorList>
            <consortium name="US DOE Joint Genome Institute (JGI-PGF)"/>
            <person name="Walter F."/>
            <person name="Albersmeier A."/>
            <person name="Kalinowski J."/>
            <person name="Ruckert C."/>
        </authorList>
    </citation>
    <scope>NUCLEOTIDE SEQUENCE</scope>
    <source>
        <strain evidence="8">JCM 5069</strain>
    </source>
</reference>
<keyword evidence="2" id="KW-1003">Cell membrane</keyword>
<evidence type="ECO:0000256" key="2">
    <source>
        <dbReference type="ARBA" id="ARBA00022475"/>
    </source>
</evidence>
<feature type="transmembrane region" description="Helical" evidence="6">
    <location>
        <begin position="708"/>
        <end position="735"/>
    </location>
</feature>
<evidence type="ECO:0000313" key="8">
    <source>
        <dbReference type="EMBL" id="GHH85995.1"/>
    </source>
</evidence>
<evidence type="ECO:0000256" key="3">
    <source>
        <dbReference type="ARBA" id="ARBA00022692"/>
    </source>
</evidence>
<name>A0A919GLQ7_9ACTN</name>
<feature type="transmembrane region" description="Helical" evidence="6">
    <location>
        <begin position="414"/>
        <end position="436"/>
    </location>
</feature>
<gene>
    <name evidence="8" type="ORF">GCM10018793_56290</name>
</gene>
<organism evidence="8 9">
    <name type="scientific">Streptomyces sulfonofaciens</name>
    <dbReference type="NCBI Taxonomy" id="68272"/>
    <lineage>
        <taxon>Bacteria</taxon>
        <taxon>Bacillati</taxon>
        <taxon>Actinomycetota</taxon>
        <taxon>Actinomycetes</taxon>
        <taxon>Kitasatosporales</taxon>
        <taxon>Streptomycetaceae</taxon>
        <taxon>Streptomyces</taxon>
    </lineage>
</organism>
<evidence type="ECO:0000256" key="5">
    <source>
        <dbReference type="ARBA" id="ARBA00023136"/>
    </source>
</evidence>
<feature type="transmembrane region" description="Helical" evidence="6">
    <location>
        <begin position="29"/>
        <end position="49"/>
    </location>
</feature>
<feature type="transmembrane region" description="Helical" evidence="6">
    <location>
        <begin position="336"/>
        <end position="356"/>
    </location>
</feature>
<keyword evidence="5 6" id="KW-0472">Membrane</keyword>
<keyword evidence="3 6" id="KW-0812">Transmembrane</keyword>
<accession>A0A919GLQ7</accession>
<reference evidence="8" key="2">
    <citation type="submission" date="2020-09" db="EMBL/GenBank/DDBJ databases">
        <authorList>
            <person name="Sun Q."/>
            <person name="Ohkuma M."/>
        </authorList>
    </citation>
    <scope>NUCLEOTIDE SEQUENCE</scope>
    <source>
        <strain evidence="8">JCM 5069</strain>
    </source>
</reference>
<feature type="transmembrane region" description="Helical" evidence="6">
    <location>
        <begin position="747"/>
        <end position="767"/>
    </location>
</feature>
<evidence type="ECO:0000256" key="6">
    <source>
        <dbReference type="SAM" id="Phobius"/>
    </source>
</evidence>
<dbReference type="InterPro" id="IPR003838">
    <property type="entry name" value="ABC3_permease_C"/>
</dbReference>
<dbReference type="GO" id="GO:0005886">
    <property type="term" value="C:plasma membrane"/>
    <property type="evidence" value="ECO:0007669"/>
    <property type="project" value="UniProtKB-SubCell"/>
</dbReference>
<comment type="caution">
    <text evidence="8">The sequence shown here is derived from an EMBL/GenBank/DDBJ whole genome shotgun (WGS) entry which is preliminary data.</text>
</comment>
<dbReference type="Proteomes" id="UP000603708">
    <property type="component" value="Unassembled WGS sequence"/>
</dbReference>
<dbReference type="EMBL" id="BNCD01000020">
    <property type="protein sequence ID" value="GHH85995.1"/>
    <property type="molecule type" value="Genomic_DNA"/>
</dbReference>
<keyword evidence="4 6" id="KW-1133">Transmembrane helix</keyword>
<dbReference type="Pfam" id="PF02687">
    <property type="entry name" value="FtsX"/>
    <property type="match status" value="2"/>
</dbReference>
<proteinExistence type="predicted"/>
<comment type="subcellular location">
    <subcellularLocation>
        <location evidence="1">Cell membrane</location>
        <topology evidence="1">Multi-pass membrane protein</topology>
    </subcellularLocation>
</comment>
<feature type="domain" description="ABC3 transporter permease C-terminal" evidence="7">
    <location>
        <begin position="205"/>
        <end position="319"/>
    </location>
</feature>
<evidence type="ECO:0000259" key="7">
    <source>
        <dbReference type="Pfam" id="PF02687"/>
    </source>
</evidence>
<evidence type="ECO:0000313" key="9">
    <source>
        <dbReference type="Proteomes" id="UP000603708"/>
    </source>
</evidence>
<keyword evidence="9" id="KW-1185">Reference proteome</keyword>
<dbReference type="AlphaFoldDB" id="A0A919GLQ7"/>
<protein>
    <submittedName>
        <fullName evidence="8">Membrane protein</fullName>
    </submittedName>
</protein>
<feature type="transmembrane region" description="Helical" evidence="6">
    <location>
        <begin position="196"/>
        <end position="220"/>
    </location>
</feature>
<feature type="transmembrane region" description="Helical" evidence="6">
    <location>
        <begin position="294"/>
        <end position="315"/>
    </location>
</feature>
<feature type="transmembrane region" description="Helical" evidence="6">
    <location>
        <begin position="252"/>
        <end position="274"/>
    </location>
</feature>